<dbReference type="PANTHER" id="PTHR30576:SF10">
    <property type="entry name" value="SLL5057 PROTEIN"/>
    <property type="match status" value="1"/>
</dbReference>
<accession>A0ABP7T316</accession>
<dbReference type="EMBL" id="BAAAZX010000030">
    <property type="protein sequence ID" value="GAA4020329.1"/>
    <property type="molecule type" value="Genomic_DNA"/>
</dbReference>
<reference evidence="6" key="1">
    <citation type="journal article" date="2019" name="Int. J. Syst. Evol. Microbiol.">
        <title>The Global Catalogue of Microorganisms (GCM) 10K type strain sequencing project: providing services to taxonomists for standard genome sequencing and annotation.</title>
        <authorList>
            <consortium name="The Broad Institute Genomics Platform"/>
            <consortium name="The Broad Institute Genome Sequencing Center for Infectious Disease"/>
            <person name="Wu L."/>
            <person name="Ma J."/>
        </authorList>
    </citation>
    <scope>NUCLEOTIDE SEQUENCE [LARGE SCALE GENOMIC DNA]</scope>
    <source>
        <strain evidence="6">JCM 16924</strain>
    </source>
</reference>
<protein>
    <recommendedName>
        <fullName evidence="4">Bacterial sugar transferase domain-containing protein</fullName>
    </recommendedName>
</protein>
<comment type="caution">
    <text evidence="5">The sequence shown here is derived from an EMBL/GenBank/DDBJ whole genome shotgun (WGS) entry which is preliminary data.</text>
</comment>
<feature type="transmembrane region" description="Helical" evidence="3">
    <location>
        <begin position="29"/>
        <end position="50"/>
    </location>
</feature>
<dbReference type="Proteomes" id="UP001500456">
    <property type="component" value="Unassembled WGS sequence"/>
</dbReference>
<feature type="compositionally biased region" description="Gly residues" evidence="2">
    <location>
        <begin position="223"/>
        <end position="232"/>
    </location>
</feature>
<keyword evidence="6" id="KW-1185">Reference proteome</keyword>
<dbReference type="PANTHER" id="PTHR30576">
    <property type="entry name" value="COLANIC BIOSYNTHESIS UDP-GLUCOSE LIPID CARRIER TRANSFERASE"/>
    <property type="match status" value="1"/>
</dbReference>
<feature type="domain" description="Bacterial sugar transferase" evidence="4">
    <location>
        <begin position="24"/>
        <end position="180"/>
    </location>
</feature>
<evidence type="ECO:0000313" key="6">
    <source>
        <dbReference type="Proteomes" id="UP001500456"/>
    </source>
</evidence>
<feature type="region of interest" description="Disordered" evidence="2">
    <location>
        <begin position="222"/>
        <end position="241"/>
    </location>
</feature>
<proteinExistence type="inferred from homology"/>
<evidence type="ECO:0000256" key="2">
    <source>
        <dbReference type="SAM" id="MobiDB-lite"/>
    </source>
</evidence>
<comment type="similarity">
    <text evidence="1">Belongs to the bacterial sugar transferase family.</text>
</comment>
<gene>
    <name evidence="5" type="ORF">GCM10022232_76120</name>
</gene>
<sequence>MDTTDDLRHQALPRMTPVRLTVPRRALDVVVSLALLALLSPLLLFLTVLVRTTSGGPAIFRQRRMGEGAREFTLYKFRTMRQDASGPGLTCSSDSRVTGTGWLLRRFGLDELPQLFNVLRGDMTLVGPRPEAADLAHRYPPQYHWVFRHRPGLTGPCQLRSRSDAVLLEGRPDPEEYYLEVMVPRRAAMDEELLAHLTPATVALFVARTPWYLLSAAWDGSGRSSGGVGGDTGRCTEGGRS</sequence>
<name>A0ABP7T316_9ACTN</name>
<keyword evidence="3" id="KW-1133">Transmembrane helix</keyword>
<keyword evidence="3" id="KW-0812">Transmembrane</keyword>
<evidence type="ECO:0000256" key="1">
    <source>
        <dbReference type="ARBA" id="ARBA00006464"/>
    </source>
</evidence>
<evidence type="ECO:0000259" key="4">
    <source>
        <dbReference type="Pfam" id="PF02397"/>
    </source>
</evidence>
<evidence type="ECO:0000313" key="5">
    <source>
        <dbReference type="EMBL" id="GAA4020329.1"/>
    </source>
</evidence>
<evidence type="ECO:0000256" key="3">
    <source>
        <dbReference type="SAM" id="Phobius"/>
    </source>
</evidence>
<keyword evidence="3" id="KW-0472">Membrane</keyword>
<dbReference type="Pfam" id="PF02397">
    <property type="entry name" value="Bac_transf"/>
    <property type="match status" value="1"/>
</dbReference>
<dbReference type="InterPro" id="IPR003362">
    <property type="entry name" value="Bact_transf"/>
</dbReference>
<dbReference type="RefSeq" id="WP_266450548.1">
    <property type="nucleotide sequence ID" value="NZ_BAAAZX010000030.1"/>
</dbReference>
<organism evidence="5 6">
    <name type="scientific">Streptomyces plumbiresistens</name>
    <dbReference type="NCBI Taxonomy" id="511811"/>
    <lineage>
        <taxon>Bacteria</taxon>
        <taxon>Bacillati</taxon>
        <taxon>Actinomycetota</taxon>
        <taxon>Actinomycetes</taxon>
        <taxon>Kitasatosporales</taxon>
        <taxon>Streptomycetaceae</taxon>
        <taxon>Streptomyces</taxon>
    </lineage>
</organism>